<comment type="similarity">
    <text evidence="2">Belongs to the GMC oxidoreductase family.</text>
</comment>
<dbReference type="Ensembl" id="ENSCINT00000033870.1">
    <property type="protein sequence ID" value="ENSCINP00000030832.1"/>
    <property type="gene ID" value="ENSCING00000020720.1"/>
</dbReference>
<evidence type="ECO:0000313" key="7">
    <source>
        <dbReference type="Proteomes" id="UP000008144"/>
    </source>
</evidence>
<dbReference type="OMA" id="ERICSHK"/>
<protein>
    <recommendedName>
        <fullName evidence="5">Glucose-methanol-choline oxidoreductase N-terminal domain-containing protein</fullName>
    </recommendedName>
</protein>
<dbReference type="InterPro" id="IPR012132">
    <property type="entry name" value="GMC_OxRdtase"/>
</dbReference>
<dbReference type="InterPro" id="IPR036188">
    <property type="entry name" value="FAD/NAD-bd_sf"/>
</dbReference>
<evidence type="ECO:0000256" key="1">
    <source>
        <dbReference type="ARBA" id="ARBA00001974"/>
    </source>
</evidence>
<keyword evidence="7" id="KW-1185">Reference proteome</keyword>
<reference evidence="6" key="3">
    <citation type="submission" date="2025-08" db="UniProtKB">
        <authorList>
            <consortium name="Ensembl"/>
        </authorList>
    </citation>
    <scope>IDENTIFICATION</scope>
</reference>
<dbReference type="Gene3D" id="3.50.50.60">
    <property type="entry name" value="FAD/NAD(P)-binding domain"/>
    <property type="match status" value="1"/>
</dbReference>
<keyword evidence="3" id="KW-0285">Flavoprotein</keyword>
<proteinExistence type="inferred from homology"/>
<dbReference type="PANTHER" id="PTHR11552">
    <property type="entry name" value="GLUCOSE-METHANOL-CHOLINE GMC OXIDOREDUCTASE"/>
    <property type="match status" value="1"/>
</dbReference>
<dbReference type="AlphaFoldDB" id="H2XME9"/>
<dbReference type="GO" id="GO:0050660">
    <property type="term" value="F:flavin adenine dinucleotide binding"/>
    <property type="evidence" value="ECO:0007669"/>
    <property type="project" value="InterPro"/>
</dbReference>
<accession>H2XME9</accession>
<sequence>MYRSEPQQHACKKHGDRVSLWPRGKVIGGSSCYNYMMYVRGDKHDYDEWAAEGAIGWDYKNILPFFKKSQNVGDPELSKEYHGTKGFINTGYSYTSPMAETFIKAGQKIGYESGDYNAENTIGFHRLQSSIHKGLRQSS</sequence>
<organism evidence="6 7">
    <name type="scientific">Ciona intestinalis</name>
    <name type="common">Transparent sea squirt</name>
    <name type="synonym">Ascidia intestinalis</name>
    <dbReference type="NCBI Taxonomy" id="7719"/>
    <lineage>
        <taxon>Eukaryota</taxon>
        <taxon>Metazoa</taxon>
        <taxon>Chordata</taxon>
        <taxon>Tunicata</taxon>
        <taxon>Ascidiacea</taxon>
        <taxon>Phlebobranchia</taxon>
        <taxon>Cionidae</taxon>
        <taxon>Ciona</taxon>
    </lineage>
</organism>
<dbReference type="InterPro" id="IPR000172">
    <property type="entry name" value="GMC_OxRdtase_N"/>
</dbReference>
<dbReference type="PANTHER" id="PTHR11552:SF147">
    <property type="entry name" value="CHOLINE DEHYDROGENASE, MITOCHONDRIAL"/>
    <property type="match status" value="1"/>
</dbReference>
<dbReference type="InParanoid" id="H2XME9"/>
<comment type="cofactor">
    <cofactor evidence="1">
        <name>FAD</name>
        <dbReference type="ChEBI" id="CHEBI:57692"/>
    </cofactor>
</comment>
<evidence type="ECO:0000256" key="4">
    <source>
        <dbReference type="ARBA" id="ARBA00022827"/>
    </source>
</evidence>
<dbReference type="GO" id="GO:0016614">
    <property type="term" value="F:oxidoreductase activity, acting on CH-OH group of donors"/>
    <property type="evidence" value="ECO:0007669"/>
    <property type="project" value="InterPro"/>
</dbReference>
<evidence type="ECO:0000313" key="6">
    <source>
        <dbReference type="Ensembl" id="ENSCINP00000030832.1"/>
    </source>
</evidence>
<name>H2XME9_CIOIN</name>
<reference evidence="6" key="4">
    <citation type="submission" date="2025-09" db="UniProtKB">
        <authorList>
            <consortium name="Ensembl"/>
        </authorList>
    </citation>
    <scope>IDENTIFICATION</scope>
</reference>
<reference evidence="6" key="2">
    <citation type="journal article" date="2008" name="Genome Biol.">
        <title>Improved genome assembly and evidence-based global gene model set for the chordate Ciona intestinalis: new insight into intron and operon populations.</title>
        <authorList>
            <person name="Satou Y."/>
            <person name="Mineta K."/>
            <person name="Ogasawara M."/>
            <person name="Sasakura Y."/>
            <person name="Shoguchi E."/>
            <person name="Ueno K."/>
            <person name="Yamada L."/>
            <person name="Matsumoto J."/>
            <person name="Wasserscheid J."/>
            <person name="Dewar K."/>
            <person name="Wiley G.B."/>
            <person name="Macmil S.L."/>
            <person name="Roe B.A."/>
            <person name="Zeller R.W."/>
            <person name="Hastings K.E."/>
            <person name="Lemaire P."/>
            <person name="Lindquist E."/>
            <person name="Endo T."/>
            <person name="Hotta K."/>
            <person name="Inaba K."/>
        </authorList>
    </citation>
    <scope>NUCLEOTIDE SEQUENCE [LARGE SCALE GENOMIC DNA]</scope>
    <source>
        <strain evidence="6">wild type</strain>
    </source>
</reference>
<dbReference type="GeneTree" id="ENSGT00940000165117"/>
<feature type="domain" description="Glucose-methanol-choline oxidoreductase N-terminal" evidence="5">
    <location>
        <begin position="14"/>
        <end position="139"/>
    </location>
</feature>
<dbReference type="Proteomes" id="UP000008144">
    <property type="component" value="Chromosome 10"/>
</dbReference>
<dbReference type="Pfam" id="PF00732">
    <property type="entry name" value="GMC_oxred_N"/>
    <property type="match status" value="1"/>
</dbReference>
<dbReference type="STRING" id="7719.ENSCINP00000030832"/>
<dbReference type="EMBL" id="EAAA01000466">
    <property type="status" value="NOT_ANNOTATED_CDS"/>
    <property type="molecule type" value="Genomic_DNA"/>
</dbReference>
<evidence type="ECO:0000256" key="2">
    <source>
        <dbReference type="ARBA" id="ARBA00010790"/>
    </source>
</evidence>
<dbReference type="SUPFAM" id="SSF51905">
    <property type="entry name" value="FAD/NAD(P)-binding domain"/>
    <property type="match status" value="1"/>
</dbReference>
<keyword evidence="4" id="KW-0274">FAD</keyword>
<dbReference type="HOGENOM" id="CLU_131258_0_0_1"/>
<evidence type="ECO:0000256" key="3">
    <source>
        <dbReference type="ARBA" id="ARBA00022630"/>
    </source>
</evidence>
<reference evidence="7" key="1">
    <citation type="journal article" date="2002" name="Science">
        <title>The draft genome of Ciona intestinalis: insights into chordate and vertebrate origins.</title>
        <authorList>
            <person name="Dehal P."/>
            <person name="Satou Y."/>
            <person name="Campbell R.K."/>
            <person name="Chapman J."/>
            <person name="Degnan B."/>
            <person name="De Tomaso A."/>
            <person name="Davidson B."/>
            <person name="Di Gregorio A."/>
            <person name="Gelpke M."/>
            <person name="Goodstein D.M."/>
            <person name="Harafuji N."/>
            <person name="Hastings K.E."/>
            <person name="Ho I."/>
            <person name="Hotta K."/>
            <person name="Huang W."/>
            <person name="Kawashima T."/>
            <person name="Lemaire P."/>
            <person name="Martinez D."/>
            <person name="Meinertzhagen I.A."/>
            <person name="Necula S."/>
            <person name="Nonaka M."/>
            <person name="Putnam N."/>
            <person name="Rash S."/>
            <person name="Saiga H."/>
            <person name="Satake M."/>
            <person name="Terry A."/>
            <person name="Yamada L."/>
            <person name="Wang H.G."/>
            <person name="Awazu S."/>
            <person name="Azumi K."/>
            <person name="Boore J."/>
            <person name="Branno M."/>
            <person name="Chin-Bow S."/>
            <person name="DeSantis R."/>
            <person name="Doyle S."/>
            <person name="Francino P."/>
            <person name="Keys D.N."/>
            <person name="Haga S."/>
            <person name="Hayashi H."/>
            <person name="Hino K."/>
            <person name="Imai K.S."/>
            <person name="Inaba K."/>
            <person name="Kano S."/>
            <person name="Kobayashi K."/>
            <person name="Kobayashi M."/>
            <person name="Lee B.I."/>
            <person name="Makabe K.W."/>
            <person name="Manohar C."/>
            <person name="Matassi G."/>
            <person name="Medina M."/>
            <person name="Mochizuki Y."/>
            <person name="Mount S."/>
            <person name="Morishita T."/>
            <person name="Miura S."/>
            <person name="Nakayama A."/>
            <person name="Nishizaka S."/>
            <person name="Nomoto H."/>
            <person name="Ohta F."/>
            <person name="Oishi K."/>
            <person name="Rigoutsos I."/>
            <person name="Sano M."/>
            <person name="Sasaki A."/>
            <person name="Sasakura Y."/>
            <person name="Shoguchi E."/>
            <person name="Shin-i T."/>
            <person name="Spagnuolo A."/>
            <person name="Stainier D."/>
            <person name="Suzuki M.M."/>
            <person name="Tassy O."/>
            <person name="Takatori N."/>
            <person name="Tokuoka M."/>
            <person name="Yagi K."/>
            <person name="Yoshizaki F."/>
            <person name="Wada S."/>
            <person name="Zhang C."/>
            <person name="Hyatt P.D."/>
            <person name="Larimer F."/>
            <person name="Detter C."/>
            <person name="Doggett N."/>
            <person name="Glavina T."/>
            <person name="Hawkins T."/>
            <person name="Richardson P."/>
            <person name="Lucas S."/>
            <person name="Kohara Y."/>
            <person name="Levine M."/>
            <person name="Satoh N."/>
            <person name="Rokhsar D.S."/>
        </authorList>
    </citation>
    <scope>NUCLEOTIDE SEQUENCE [LARGE SCALE GENOMIC DNA]</scope>
</reference>
<evidence type="ECO:0000259" key="5">
    <source>
        <dbReference type="Pfam" id="PF00732"/>
    </source>
</evidence>